<evidence type="ECO:0000313" key="1">
    <source>
        <dbReference type="EMBL" id="MBO3097846.1"/>
    </source>
</evidence>
<name>A0ABS3SQW4_9FLAO</name>
<proteinExistence type="predicted"/>
<dbReference type="Proteomes" id="UP000681315">
    <property type="component" value="Unassembled WGS sequence"/>
</dbReference>
<keyword evidence="2" id="KW-1185">Reference proteome</keyword>
<gene>
    <name evidence="1" type="ORF">J4051_06175</name>
</gene>
<organism evidence="1 2">
    <name type="scientific">Gelidibacter pelagius</name>
    <dbReference type="NCBI Taxonomy" id="2819985"/>
    <lineage>
        <taxon>Bacteria</taxon>
        <taxon>Pseudomonadati</taxon>
        <taxon>Bacteroidota</taxon>
        <taxon>Flavobacteriia</taxon>
        <taxon>Flavobacteriales</taxon>
        <taxon>Flavobacteriaceae</taxon>
        <taxon>Gelidibacter</taxon>
    </lineage>
</organism>
<dbReference type="EMBL" id="JAGEVG010000005">
    <property type="protein sequence ID" value="MBO3097846.1"/>
    <property type="molecule type" value="Genomic_DNA"/>
</dbReference>
<evidence type="ECO:0000313" key="2">
    <source>
        <dbReference type="Proteomes" id="UP000681315"/>
    </source>
</evidence>
<comment type="caution">
    <text evidence="1">The sequence shown here is derived from an EMBL/GenBank/DDBJ whole genome shotgun (WGS) entry which is preliminary data.</text>
</comment>
<accession>A0ABS3SQW4</accession>
<protein>
    <submittedName>
        <fullName evidence="1">Uncharacterized protein</fullName>
    </submittedName>
</protein>
<sequence>MFEGTDFLAIEGMSYSTVLALMIEVGYNGIKKFKTTKHFIGWLKYWFSKIFFCTEVKYLIKIQMCGWQNC</sequence>
<dbReference type="RefSeq" id="WP_208232984.1">
    <property type="nucleotide sequence ID" value="NZ_JAGEVG010000005.1"/>
</dbReference>
<reference evidence="1 2" key="1">
    <citation type="submission" date="2021-03" db="EMBL/GenBank/DDBJ databases">
        <title>Gelidibacter sp. nov., isolated from costal sediment.</title>
        <authorList>
            <person name="Lun K.-Y."/>
        </authorList>
    </citation>
    <scope>NUCLEOTIDE SEQUENCE [LARGE SCALE GENOMIC DNA]</scope>
    <source>
        <strain evidence="1 2">DF109</strain>
    </source>
</reference>